<dbReference type="SUPFAM" id="SSF58104">
    <property type="entry name" value="Methyl-accepting chemotaxis protein (MCP) signaling domain"/>
    <property type="match status" value="1"/>
</dbReference>
<evidence type="ECO:0000256" key="4">
    <source>
        <dbReference type="SAM" id="Phobius"/>
    </source>
</evidence>
<feature type="domain" description="Methyl-accepting transducer" evidence="5">
    <location>
        <begin position="217"/>
        <end position="453"/>
    </location>
</feature>
<dbReference type="RefSeq" id="WP_050435103.1">
    <property type="nucleotide sequence ID" value="NZ_CP012159.1"/>
</dbReference>
<evidence type="ECO:0000256" key="2">
    <source>
        <dbReference type="ARBA" id="ARBA00029447"/>
    </source>
</evidence>
<evidence type="ECO:0000256" key="1">
    <source>
        <dbReference type="ARBA" id="ARBA00023224"/>
    </source>
</evidence>
<reference evidence="6 7" key="1">
    <citation type="submission" date="2015-07" db="EMBL/GenBank/DDBJ databases">
        <title>Genome analysis of myxobacterium Chondromyces crocatus Cm c5 reveals a high potential for natural compound synthesis and the genetic basis for the loss of fruiting body formation.</title>
        <authorList>
            <person name="Zaburannyi N."/>
            <person name="Bunk B."/>
            <person name="Maier J."/>
            <person name="Overmann J."/>
            <person name="Mueller R."/>
        </authorList>
    </citation>
    <scope>NUCLEOTIDE SEQUENCE [LARGE SCALE GENOMIC DNA]</scope>
    <source>
        <strain evidence="6 7">Cm c5</strain>
    </source>
</reference>
<dbReference type="SMART" id="SM00283">
    <property type="entry name" value="MA"/>
    <property type="match status" value="1"/>
</dbReference>
<dbReference type="OrthoDB" id="9791237at2"/>
<dbReference type="CDD" id="cd19410">
    <property type="entry name" value="HK9-like_sensor"/>
    <property type="match status" value="1"/>
</dbReference>
<sequence>MGRSWTIGQQLTLGFSLPVLLIIGLGLFSYRTSVQQVETARRVAQTHKAISDVIDLLSLIKDAETGQRGYVISGMPEFLDPYNGAVERLSREVEELRSINRDSPEHQKRIDTLGQLVRDQLDKLKPPIDARQRDGLEVAAKLVSEGEGKRRMEEIRQLTGDMIAEERARLKERATEAEEATEWHRNVVFGGTLGALVVVLVAATLVMRTLDRQIGSSVQSLQSASSELQAAATQQAKGAKGQVAASAEASSTMRELVATARQIAESAQRVTIIANDTTLAARGGEQTVVAARATIETVKLQVDRIVQHMLELGKRSQDIGAIVDLINELSEQTNILAINATIEAAGAGESGRRFAVIADEIRRLADRVGGSTKDIRSLIEEVRAAANTSVMATEDGAKAAEACARQFVEMNASFGRIAASVASTADASREIELSTRQQSTAVEQASAAIVEVAQTARETDASAGQMLETAVQLASLARQLVGLIRHETPG</sequence>
<dbReference type="InterPro" id="IPR004089">
    <property type="entry name" value="MCPsignal_dom"/>
</dbReference>
<dbReference type="GO" id="GO:0004888">
    <property type="term" value="F:transmembrane signaling receptor activity"/>
    <property type="evidence" value="ECO:0007669"/>
    <property type="project" value="InterPro"/>
</dbReference>
<keyword evidence="7" id="KW-1185">Reference proteome</keyword>
<protein>
    <submittedName>
        <fullName evidence="6">Methyl-accepting chemotaxis protein</fullName>
    </submittedName>
</protein>
<dbReference type="GO" id="GO:0016020">
    <property type="term" value="C:membrane"/>
    <property type="evidence" value="ECO:0007669"/>
    <property type="project" value="InterPro"/>
</dbReference>
<dbReference type="GO" id="GO:0007165">
    <property type="term" value="P:signal transduction"/>
    <property type="evidence" value="ECO:0007669"/>
    <property type="project" value="UniProtKB-KW"/>
</dbReference>
<evidence type="ECO:0000313" key="7">
    <source>
        <dbReference type="Proteomes" id="UP000067626"/>
    </source>
</evidence>
<feature type="transmembrane region" description="Helical" evidence="4">
    <location>
        <begin position="12"/>
        <end position="30"/>
    </location>
</feature>
<comment type="similarity">
    <text evidence="2">Belongs to the methyl-accepting chemotaxis (MCP) protein family.</text>
</comment>
<dbReference type="PANTHER" id="PTHR32089">
    <property type="entry name" value="METHYL-ACCEPTING CHEMOTAXIS PROTEIN MCPB"/>
    <property type="match status" value="1"/>
</dbReference>
<evidence type="ECO:0000256" key="3">
    <source>
        <dbReference type="PROSITE-ProRule" id="PRU00284"/>
    </source>
</evidence>
<dbReference type="InterPro" id="IPR007891">
    <property type="entry name" value="CHASE3"/>
</dbReference>
<organism evidence="6 7">
    <name type="scientific">Chondromyces crocatus</name>
    <dbReference type="NCBI Taxonomy" id="52"/>
    <lineage>
        <taxon>Bacteria</taxon>
        <taxon>Pseudomonadati</taxon>
        <taxon>Myxococcota</taxon>
        <taxon>Polyangia</taxon>
        <taxon>Polyangiales</taxon>
        <taxon>Polyangiaceae</taxon>
        <taxon>Chondromyces</taxon>
    </lineage>
</organism>
<dbReference type="GO" id="GO:0006935">
    <property type="term" value="P:chemotaxis"/>
    <property type="evidence" value="ECO:0007669"/>
    <property type="project" value="InterPro"/>
</dbReference>
<keyword evidence="1 3" id="KW-0807">Transducer</keyword>
<dbReference type="Proteomes" id="UP000067626">
    <property type="component" value="Chromosome"/>
</dbReference>
<accession>A0A0K1ES37</accession>
<proteinExistence type="inferred from homology"/>
<evidence type="ECO:0000313" key="6">
    <source>
        <dbReference type="EMBL" id="AKT43671.1"/>
    </source>
</evidence>
<feature type="transmembrane region" description="Helical" evidence="4">
    <location>
        <begin position="187"/>
        <end position="207"/>
    </location>
</feature>
<dbReference type="InterPro" id="IPR004090">
    <property type="entry name" value="Chemotax_Me-accpt_rcpt"/>
</dbReference>
<keyword evidence="4" id="KW-1133">Transmembrane helix</keyword>
<dbReference type="Pfam" id="PF00015">
    <property type="entry name" value="MCPsignal"/>
    <property type="match status" value="1"/>
</dbReference>
<dbReference type="PRINTS" id="PR00260">
    <property type="entry name" value="CHEMTRNSDUCR"/>
</dbReference>
<dbReference type="AlphaFoldDB" id="A0A0K1ES37"/>
<dbReference type="Gene3D" id="1.10.287.950">
    <property type="entry name" value="Methyl-accepting chemotaxis protein"/>
    <property type="match status" value="1"/>
</dbReference>
<dbReference type="STRING" id="52.CMC5_079060"/>
<name>A0A0K1ES37_CHOCO</name>
<keyword evidence="4" id="KW-0472">Membrane</keyword>
<dbReference type="KEGG" id="ccro:CMC5_079060"/>
<dbReference type="EMBL" id="CP012159">
    <property type="protein sequence ID" value="AKT43671.1"/>
    <property type="molecule type" value="Genomic_DNA"/>
</dbReference>
<dbReference type="PANTHER" id="PTHR32089:SF112">
    <property type="entry name" value="LYSOZYME-LIKE PROTEIN-RELATED"/>
    <property type="match status" value="1"/>
</dbReference>
<gene>
    <name evidence="6" type="primary">mcpA</name>
    <name evidence="6" type="ORF">CMC5_079060</name>
</gene>
<dbReference type="PROSITE" id="PS50111">
    <property type="entry name" value="CHEMOTAXIS_TRANSDUC_2"/>
    <property type="match status" value="1"/>
</dbReference>
<keyword evidence="4" id="KW-0812">Transmembrane</keyword>
<dbReference type="Pfam" id="PF05227">
    <property type="entry name" value="CHASE3"/>
    <property type="match status" value="1"/>
</dbReference>
<evidence type="ECO:0000259" key="5">
    <source>
        <dbReference type="PROSITE" id="PS50111"/>
    </source>
</evidence>